<dbReference type="KEGG" id="sbr:SY1_24140"/>
<dbReference type="NCBIfam" id="TIGR00657">
    <property type="entry name" value="asp_kinases"/>
    <property type="match status" value="1"/>
</dbReference>
<dbReference type="NCBIfam" id="NF006540">
    <property type="entry name" value="PRK09034.1"/>
    <property type="match status" value="1"/>
</dbReference>
<dbReference type="PANTHER" id="PTHR21499">
    <property type="entry name" value="ASPARTATE KINASE"/>
    <property type="match status" value="1"/>
</dbReference>
<dbReference type="InterPro" id="IPR002912">
    <property type="entry name" value="ACT_dom"/>
</dbReference>
<proteinExistence type="inferred from homology"/>
<dbReference type="EC" id="2.7.2.4" evidence="9"/>
<dbReference type="Proteomes" id="UP000008957">
    <property type="component" value="Chromosome"/>
</dbReference>
<evidence type="ECO:0000256" key="8">
    <source>
        <dbReference type="PIRSR" id="PIRSR000726-1"/>
    </source>
</evidence>
<dbReference type="InterPro" id="IPR054352">
    <property type="entry name" value="ACT_Aspartokinase"/>
</dbReference>
<dbReference type="FunFam" id="3.30.2130.10:FF:000001">
    <property type="entry name" value="Bifunctional aspartokinase/homoserine dehydrogenase"/>
    <property type="match status" value="1"/>
</dbReference>
<evidence type="ECO:0000256" key="2">
    <source>
        <dbReference type="ARBA" id="ARBA00010122"/>
    </source>
</evidence>
<dbReference type="InterPro" id="IPR005260">
    <property type="entry name" value="Asp_kin_monofn"/>
</dbReference>
<dbReference type="GO" id="GO:0009090">
    <property type="term" value="P:homoserine biosynthetic process"/>
    <property type="evidence" value="ECO:0007669"/>
    <property type="project" value="TreeGrafter"/>
</dbReference>
<keyword evidence="5 9" id="KW-0418">Kinase</keyword>
<dbReference type="InterPro" id="IPR045865">
    <property type="entry name" value="ACT-like_dom_sf"/>
</dbReference>
<gene>
    <name evidence="12" type="ORF">SY1_24140</name>
</gene>
<dbReference type="GO" id="GO:0004072">
    <property type="term" value="F:aspartate kinase activity"/>
    <property type="evidence" value="ECO:0007669"/>
    <property type="project" value="UniProtKB-EC"/>
</dbReference>
<protein>
    <recommendedName>
        <fullName evidence="9">Aspartokinase</fullName>
        <ecNumber evidence="9">2.7.2.4</ecNumber>
    </recommendedName>
</protein>
<evidence type="ECO:0000256" key="9">
    <source>
        <dbReference type="RuleBase" id="RU003448"/>
    </source>
</evidence>
<reference evidence="12 13" key="2">
    <citation type="submission" date="2010-03" db="EMBL/GenBank/DDBJ databases">
        <authorList>
            <person name="Pajon A."/>
        </authorList>
    </citation>
    <scope>NUCLEOTIDE SEQUENCE [LARGE SCALE GENOMIC DNA]</scope>
    <source>
        <strain evidence="12 13">SGP1</strain>
    </source>
</reference>
<comment type="pathway">
    <text evidence="10">Amino-acid biosynthesis; L-threonine biosynthesis; L-threonine from L-aspartate: step 1/5.</text>
</comment>
<feature type="binding site" evidence="8">
    <location>
        <position position="217"/>
    </location>
    <ligand>
        <name>ATP</name>
        <dbReference type="ChEBI" id="CHEBI:30616"/>
    </ligand>
</feature>
<feature type="binding site" evidence="8">
    <location>
        <begin position="206"/>
        <end position="207"/>
    </location>
    <ligand>
        <name>ATP</name>
        <dbReference type="ChEBI" id="CHEBI:30616"/>
    </ligand>
</feature>
<dbReference type="Gene3D" id="3.30.2130.10">
    <property type="entry name" value="VC0802-like"/>
    <property type="match status" value="1"/>
</dbReference>
<comment type="pathway">
    <text evidence="10">Amino-acid biosynthesis; L-methionine biosynthesis via de novo pathway; L-homoserine from L-aspartate: step 1/3.</text>
</comment>
<accession>A0AB94IYY4</accession>
<feature type="binding site" evidence="8">
    <location>
        <begin position="6"/>
        <end position="9"/>
    </location>
    <ligand>
        <name>ATP</name>
        <dbReference type="ChEBI" id="CHEBI:30616"/>
    </ligand>
</feature>
<name>A0AB94IYY4_9BACT</name>
<dbReference type="PANTHER" id="PTHR21499:SF67">
    <property type="entry name" value="ASPARTOKINASE 3"/>
    <property type="match status" value="1"/>
</dbReference>
<evidence type="ECO:0000256" key="1">
    <source>
        <dbReference type="ARBA" id="ARBA00004766"/>
    </source>
</evidence>
<evidence type="ECO:0000259" key="11">
    <source>
        <dbReference type="PROSITE" id="PS51671"/>
    </source>
</evidence>
<evidence type="ECO:0000256" key="6">
    <source>
        <dbReference type="ARBA" id="ARBA00022840"/>
    </source>
</evidence>
<dbReference type="Pfam" id="PF00696">
    <property type="entry name" value="AA_kinase"/>
    <property type="match status" value="1"/>
</dbReference>
<dbReference type="EMBL" id="FP929056">
    <property type="protein sequence ID" value="CBL29043.1"/>
    <property type="molecule type" value="Genomic_DNA"/>
</dbReference>
<sequence>MKKVVKFGGTSLADSAQFRKVRDIVLEDEARTIVVPSAPGRRSANDVKVTDLLYQCYGLAAAGKDFRRPLQAVRDRYAEIVQGLALSLPLDEEFRKIEENLTSAPERDYTASRGEYLNGLVLAEYLGFAFIDAAALFFFDDAGNFDAARSHGVLTARLDEAPRAVVPGFYGTDPAGRVRTFPRGGSDITGAIIAGACGASVYENWTDVSGLLMADPRIVKNPRVIRDITYSELRELAYMGATVLHEDAILFVRRAGVPINIRNTNQPEDPGTWIVGHTAKQSSHTITGITGKKDFCSIILAKDRLHSDPGFHSRVVRCFEESDVPLEHLPSGIDTMTVVVHASHFLDREQEVLARLARVARPDTLDIEPGLALIAVVGRGMKSRSGTAARIFTALAKVRVNVRMIDQGASELNVIVGVLNEDFERAIRSIYGAFVEEDPPD</sequence>
<dbReference type="GO" id="GO:0009089">
    <property type="term" value="P:lysine biosynthetic process via diaminopimelate"/>
    <property type="evidence" value="ECO:0007669"/>
    <property type="project" value="InterPro"/>
</dbReference>
<feature type="domain" description="ACT" evidence="11">
    <location>
        <begin position="376"/>
        <end position="441"/>
    </location>
</feature>
<dbReference type="InterPro" id="IPR018042">
    <property type="entry name" value="Aspartate_kinase_CS"/>
</dbReference>
<dbReference type="GO" id="GO:0005524">
    <property type="term" value="F:ATP binding"/>
    <property type="evidence" value="ECO:0007669"/>
    <property type="project" value="UniProtKB-KW"/>
</dbReference>
<keyword evidence="6 8" id="KW-0067">ATP-binding</keyword>
<feature type="binding site" evidence="8">
    <location>
        <position position="115"/>
    </location>
    <ligand>
        <name>substrate</name>
    </ligand>
</feature>
<evidence type="ECO:0000256" key="3">
    <source>
        <dbReference type="ARBA" id="ARBA00022679"/>
    </source>
</evidence>
<keyword evidence="13" id="KW-1185">Reference proteome</keyword>
<dbReference type="SUPFAM" id="SSF55021">
    <property type="entry name" value="ACT-like"/>
    <property type="match status" value="2"/>
</dbReference>
<comment type="pathway">
    <text evidence="1 10">Amino-acid biosynthesis; L-lysine biosynthesis via DAP pathway; (S)-tetrahydrodipicolinate from L-aspartate: step 1/4.</text>
</comment>
<comment type="catalytic activity">
    <reaction evidence="7 9">
        <text>L-aspartate + ATP = 4-phospho-L-aspartate + ADP</text>
        <dbReference type="Rhea" id="RHEA:23776"/>
        <dbReference type="ChEBI" id="CHEBI:29991"/>
        <dbReference type="ChEBI" id="CHEBI:30616"/>
        <dbReference type="ChEBI" id="CHEBI:57535"/>
        <dbReference type="ChEBI" id="CHEBI:456216"/>
        <dbReference type="EC" id="2.7.2.4"/>
    </reaction>
</comment>
<dbReference type="PROSITE" id="PS00324">
    <property type="entry name" value="ASPARTOKINASE"/>
    <property type="match status" value="1"/>
</dbReference>
<evidence type="ECO:0000256" key="5">
    <source>
        <dbReference type="ARBA" id="ARBA00022777"/>
    </source>
</evidence>
<feature type="binding site" evidence="8">
    <location>
        <position position="50"/>
    </location>
    <ligand>
        <name>substrate</name>
    </ligand>
</feature>
<evidence type="ECO:0000313" key="12">
    <source>
        <dbReference type="EMBL" id="CBL29043.1"/>
    </source>
</evidence>
<dbReference type="GO" id="GO:0005829">
    <property type="term" value="C:cytosol"/>
    <property type="evidence" value="ECO:0007669"/>
    <property type="project" value="TreeGrafter"/>
</dbReference>
<evidence type="ECO:0000256" key="10">
    <source>
        <dbReference type="RuleBase" id="RU004249"/>
    </source>
</evidence>
<dbReference type="SUPFAM" id="SSF53633">
    <property type="entry name" value="Carbamate kinase-like"/>
    <property type="match status" value="1"/>
</dbReference>
<organism evidence="12 13">
    <name type="scientific">Fretibacterium fastidiosum</name>
    <dbReference type="NCBI Taxonomy" id="651822"/>
    <lineage>
        <taxon>Bacteria</taxon>
        <taxon>Thermotogati</taxon>
        <taxon>Synergistota</taxon>
        <taxon>Synergistia</taxon>
        <taxon>Synergistales</taxon>
        <taxon>Aminobacteriaceae</taxon>
        <taxon>Fretibacterium</taxon>
    </lineage>
</organism>
<evidence type="ECO:0000256" key="7">
    <source>
        <dbReference type="ARBA" id="ARBA00047872"/>
    </source>
</evidence>
<reference evidence="13" key="1">
    <citation type="submission" date="2010-03" db="EMBL/GenBank/DDBJ databases">
        <title>The genome sequence of Synergistetes sp. SGP1.</title>
        <authorList>
            <consortium name="metaHIT consortium -- http://www.metahit.eu/"/>
            <person name="Pajon A."/>
            <person name="Turner K."/>
            <person name="Parkhill J."/>
            <person name="Wade W."/>
            <person name="Vartoukian S."/>
        </authorList>
    </citation>
    <scope>NUCLEOTIDE SEQUENCE [LARGE SCALE GENOMIC DNA]</scope>
    <source>
        <strain evidence="13">SGP1</strain>
    </source>
</reference>
<dbReference type="InterPro" id="IPR001048">
    <property type="entry name" value="Asp/Glu/Uridylate_kinase"/>
</dbReference>
<dbReference type="Pfam" id="PF22468">
    <property type="entry name" value="ACT_9"/>
    <property type="match status" value="1"/>
</dbReference>
<dbReference type="PIRSF" id="PIRSF000726">
    <property type="entry name" value="Asp_kin"/>
    <property type="match status" value="1"/>
</dbReference>
<comment type="similarity">
    <text evidence="2 9">Belongs to the aspartokinase family.</text>
</comment>
<dbReference type="PROSITE" id="PS51671">
    <property type="entry name" value="ACT"/>
    <property type="match status" value="1"/>
</dbReference>
<keyword evidence="3 9" id="KW-0808">Transferase</keyword>
<keyword evidence="10" id="KW-0028">Amino-acid biosynthesis</keyword>
<dbReference type="AlphaFoldDB" id="A0AB94IYY4"/>
<dbReference type="RefSeq" id="WP_015557189.1">
    <property type="nucleotide sequence ID" value="NC_021038.1"/>
</dbReference>
<evidence type="ECO:0000256" key="4">
    <source>
        <dbReference type="ARBA" id="ARBA00022741"/>
    </source>
</evidence>
<evidence type="ECO:0000313" key="13">
    <source>
        <dbReference type="Proteomes" id="UP000008957"/>
    </source>
</evidence>
<dbReference type="InterPro" id="IPR036393">
    <property type="entry name" value="AceGlu_kinase-like_sf"/>
</dbReference>
<dbReference type="InterPro" id="IPR001341">
    <property type="entry name" value="Asp_kinase"/>
</dbReference>
<dbReference type="CDD" id="cd04916">
    <property type="entry name" value="ACT_AKiii-YclM-BS_2"/>
    <property type="match status" value="1"/>
</dbReference>
<keyword evidence="4 8" id="KW-0547">Nucleotide-binding</keyword>
<dbReference type="Gene3D" id="3.40.1160.10">
    <property type="entry name" value="Acetylglutamate kinase-like"/>
    <property type="match status" value="1"/>
</dbReference>